<name>S7ZKE6_PENO1</name>
<proteinExistence type="predicted"/>
<evidence type="ECO:0000313" key="2">
    <source>
        <dbReference type="EMBL" id="EPS31115.1"/>
    </source>
</evidence>
<dbReference type="AlphaFoldDB" id="S7ZKE6"/>
<dbReference type="EMBL" id="KB644413">
    <property type="protein sequence ID" value="EPS31115.1"/>
    <property type="molecule type" value="Genomic_DNA"/>
</dbReference>
<evidence type="ECO:0000313" key="3">
    <source>
        <dbReference type="Proteomes" id="UP000019376"/>
    </source>
</evidence>
<feature type="compositionally biased region" description="Basic and acidic residues" evidence="1">
    <location>
        <begin position="87"/>
        <end position="99"/>
    </location>
</feature>
<feature type="region of interest" description="Disordered" evidence="1">
    <location>
        <begin position="55"/>
        <end position="99"/>
    </location>
</feature>
<keyword evidence="3" id="KW-1185">Reference proteome</keyword>
<reference evidence="2 3" key="1">
    <citation type="journal article" date="2013" name="PLoS ONE">
        <title>Genomic and secretomic analyses reveal unique features of the lignocellulolytic enzyme system of Penicillium decumbens.</title>
        <authorList>
            <person name="Liu G."/>
            <person name="Zhang L."/>
            <person name="Wei X."/>
            <person name="Zou G."/>
            <person name="Qin Y."/>
            <person name="Ma L."/>
            <person name="Li J."/>
            <person name="Zheng H."/>
            <person name="Wang S."/>
            <person name="Wang C."/>
            <person name="Xun L."/>
            <person name="Zhao G.-P."/>
            <person name="Zhou Z."/>
            <person name="Qu Y."/>
        </authorList>
    </citation>
    <scope>NUCLEOTIDE SEQUENCE [LARGE SCALE GENOMIC DNA]</scope>
    <source>
        <strain evidence="3">114-2 / CGMCC 5302</strain>
    </source>
</reference>
<sequence length="122" mass="13495">MIRTTVRVWQVLYAPHFHVPSTPALDAGDVEPSPAGFKVCTAGYVIPRGQFQGGGNYNLVPHHGDDGGTGERSTEETEETEEALTPETKEDAKKVLVEPERRGRRPDLLHWGLCAGWWARVC</sequence>
<dbReference type="HOGENOM" id="CLU_2027523_0_0_1"/>
<accession>S7ZKE6</accession>
<protein>
    <submittedName>
        <fullName evidence="2">Uncharacterized protein</fullName>
    </submittedName>
</protein>
<organism evidence="2 3">
    <name type="scientific">Penicillium oxalicum (strain 114-2 / CGMCC 5302)</name>
    <name type="common">Penicillium decumbens</name>
    <dbReference type="NCBI Taxonomy" id="933388"/>
    <lineage>
        <taxon>Eukaryota</taxon>
        <taxon>Fungi</taxon>
        <taxon>Dikarya</taxon>
        <taxon>Ascomycota</taxon>
        <taxon>Pezizomycotina</taxon>
        <taxon>Eurotiomycetes</taxon>
        <taxon>Eurotiomycetidae</taxon>
        <taxon>Eurotiales</taxon>
        <taxon>Aspergillaceae</taxon>
        <taxon>Penicillium</taxon>
    </lineage>
</organism>
<evidence type="ECO:0000256" key="1">
    <source>
        <dbReference type="SAM" id="MobiDB-lite"/>
    </source>
</evidence>
<dbReference type="Proteomes" id="UP000019376">
    <property type="component" value="Unassembled WGS sequence"/>
</dbReference>
<gene>
    <name evidence="2" type="ORF">PDE_06070</name>
</gene>